<evidence type="ECO:0000256" key="1">
    <source>
        <dbReference type="SAM" id="MobiDB-lite"/>
    </source>
</evidence>
<proteinExistence type="predicted"/>
<gene>
    <name evidence="2" type="ORF">ScoT_15370</name>
</gene>
<dbReference type="Proteomes" id="UP001051844">
    <property type="component" value="Unassembled WGS sequence"/>
</dbReference>
<name>A0AA37FE55_9ACTN</name>
<evidence type="ECO:0000313" key="3">
    <source>
        <dbReference type="Proteomes" id="UP001051844"/>
    </source>
</evidence>
<comment type="caution">
    <text evidence="2">The sequence shown here is derived from an EMBL/GenBank/DDBJ whole genome shotgun (WGS) entry which is preliminary data.</text>
</comment>
<evidence type="ECO:0000313" key="2">
    <source>
        <dbReference type="EMBL" id="GHI45363.1"/>
    </source>
</evidence>
<dbReference type="AlphaFoldDB" id="A0AA37FE55"/>
<feature type="compositionally biased region" description="Basic and acidic residues" evidence="1">
    <location>
        <begin position="1"/>
        <end position="14"/>
    </location>
</feature>
<dbReference type="EMBL" id="BNDZ01000003">
    <property type="protein sequence ID" value="GHI45363.1"/>
    <property type="molecule type" value="Genomic_DNA"/>
</dbReference>
<feature type="compositionally biased region" description="Low complexity" evidence="1">
    <location>
        <begin position="44"/>
        <end position="55"/>
    </location>
</feature>
<accession>A0AA37FE55</accession>
<feature type="region of interest" description="Disordered" evidence="1">
    <location>
        <begin position="1"/>
        <end position="93"/>
    </location>
</feature>
<feature type="compositionally biased region" description="Polar residues" evidence="1">
    <location>
        <begin position="77"/>
        <end position="87"/>
    </location>
</feature>
<sequence>MPGTRRPAERRDDACAALRRRRAPRGRYGARDLRVRHSVQGAPRAPWNGAAARTARAPHRPSPTPPTPAHTDRATRYRNTFGNQTLPSEPVYG</sequence>
<protein>
    <submittedName>
        <fullName evidence="2">Uncharacterized protein</fullName>
    </submittedName>
</protein>
<organism evidence="2 3">
    <name type="scientific">Streptomyces albidoflavus</name>
    <dbReference type="NCBI Taxonomy" id="1886"/>
    <lineage>
        <taxon>Bacteria</taxon>
        <taxon>Bacillati</taxon>
        <taxon>Actinomycetota</taxon>
        <taxon>Actinomycetes</taxon>
        <taxon>Kitasatosporales</taxon>
        <taxon>Streptomycetaceae</taxon>
        <taxon>Streptomyces</taxon>
        <taxon>Streptomyces albidoflavus group</taxon>
    </lineage>
</organism>
<reference evidence="2" key="1">
    <citation type="submission" date="2022-09" db="EMBL/GenBank/DDBJ databases">
        <title>Whole genome shotgun sequence of Streptomyces albidoflavus NBRC 12854.</title>
        <authorList>
            <person name="Komaki H."/>
            <person name="Tamura T."/>
        </authorList>
    </citation>
    <scope>NUCLEOTIDE SEQUENCE</scope>
    <source>
        <strain evidence="2">NBRC 12854</strain>
    </source>
</reference>